<sequence>MAAGPGSTPRSKREKTGCKLMTMMGRGRAMIFKLPAY</sequence>
<dbReference type="AlphaFoldDB" id="L8X0I9"/>
<accession>L8X0I9</accession>
<comment type="caution">
    <text evidence="1">The sequence shown here is derived from an EMBL/GenBank/DDBJ whole genome shotgun (WGS) entry which is preliminary data.</text>
</comment>
<name>L8X0I9_THACA</name>
<proteinExistence type="predicted"/>
<keyword evidence="2" id="KW-1185">Reference proteome</keyword>
<dbReference type="Proteomes" id="UP000011668">
    <property type="component" value="Unassembled WGS sequence"/>
</dbReference>
<evidence type="ECO:0000313" key="1">
    <source>
        <dbReference type="EMBL" id="ELU42139.1"/>
    </source>
</evidence>
<gene>
    <name evidence="1" type="ORF">AG1IA_03831</name>
</gene>
<evidence type="ECO:0000313" key="2">
    <source>
        <dbReference type="Proteomes" id="UP000011668"/>
    </source>
</evidence>
<organism evidence="1 2">
    <name type="scientific">Thanatephorus cucumeris (strain AG1-IA)</name>
    <name type="common">Rice sheath blight fungus</name>
    <name type="synonym">Rhizoctonia solani</name>
    <dbReference type="NCBI Taxonomy" id="983506"/>
    <lineage>
        <taxon>Eukaryota</taxon>
        <taxon>Fungi</taxon>
        <taxon>Dikarya</taxon>
        <taxon>Basidiomycota</taxon>
        <taxon>Agaricomycotina</taxon>
        <taxon>Agaricomycetes</taxon>
        <taxon>Cantharellales</taxon>
        <taxon>Ceratobasidiaceae</taxon>
        <taxon>Rhizoctonia</taxon>
        <taxon>Rhizoctonia solani AG-1</taxon>
    </lineage>
</organism>
<dbReference type="EMBL" id="AFRT01000918">
    <property type="protein sequence ID" value="ELU42139.1"/>
    <property type="molecule type" value="Genomic_DNA"/>
</dbReference>
<reference evidence="1 2" key="1">
    <citation type="journal article" date="2013" name="Nat. Commun.">
        <title>The evolution and pathogenic mechanisms of the rice sheath blight pathogen.</title>
        <authorList>
            <person name="Zheng A."/>
            <person name="Lin R."/>
            <person name="Xu L."/>
            <person name="Qin P."/>
            <person name="Tang C."/>
            <person name="Ai P."/>
            <person name="Zhang D."/>
            <person name="Liu Y."/>
            <person name="Sun Z."/>
            <person name="Feng H."/>
            <person name="Wang Y."/>
            <person name="Chen Y."/>
            <person name="Liang X."/>
            <person name="Fu R."/>
            <person name="Li Q."/>
            <person name="Zhang J."/>
            <person name="Yu X."/>
            <person name="Xie Z."/>
            <person name="Ding L."/>
            <person name="Guan P."/>
            <person name="Tang J."/>
            <person name="Liang Y."/>
            <person name="Wang S."/>
            <person name="Deng Q."/>
            <person name="Li S."/>
            <person name="Zhu J."/>
            <person name="Wang L."/>
            <person name="Liu H."/>
            <person name="Li P."/>
        </authorList>
    </citation>
    <scope>NUCLEOTIDE SEQUENCE [LARGE SCALE GENOMIC DNA]</scope>
    <source>
        <strain evidence="2">AG-1 IA</strain>
    </source>
</reference>
<dbReference type="HOGENOM" id="CLU_3351389_0_0_1"/>
<protein>
    <submittedName>
        <fullName evidence="1">Uncharacterized protein</fullName>
    </submittedName>
</protein>